<dbReference type="AlphaFoldDB" id="A0A1E7FYD9"/>
<reference evidence="1 2" key="1">
    <citation type="submission" date="2016-09" db="EMBL/GenBank/DDBJ databases">
        <title>Extensive genetic diversity and differential bi-allelic expression allows diatom success in the polar Southern Ocean.</title>
        <authorList>
            <consortium name="DOE Joint Genome Institute"/>
            <person name="Mock T."/>
            <person name="Otillar R.P."/>
            <person name="Strauss J."/>
            <person name="Dupont C."/>
            <person name="Frickenhaus S."/>
            <person name="Maumus F."/>
            <person name="Mcmullan M."/>
            <person name="Sanges R."/>
            <person name="Schmutz J."/>
            <person name="Toseland A."/>
            <person name="Valas R."/>
            <person name="Veluchamy A."/>
            <person name="Ward B.J."/>
            <person name="Allen A."/>
            <person name="Barry K."/>
            <person name="Falciatore A."/>
            <person name="Ferrante M."/>
            <person name="Fortunato A.E."/>
            <person name="Gloeckner G."/>
            <person name="Gruber A."/>
            <person name="Hipkin R."/>
            <person name="Janech M."/>
            <person name="Kroth P."/>
            <person name="Leese F."/>
            <person name="Lindquist E."/>
            <person name="Lyon B.R."/>
            <person name="Martin J."/>
            <person name="Mayer C."/>
            <person name="Parker M."/>
            <person name="Quesneville H."/>
            <person name="Raymond J."/>
            <person name="Uhlig C."/>
            <person name="Valentin K.U."/>
            <person name="Worden A.Z."/>
            <person name="Armbrust E.V."/>
            <person name="Bowler C."/>
            <person name="Green B."/>
            <person name="Moulton V."/>
            <person name="Van Oosterhout C."/>
            <person name="Grigoriev I."/>
        </authorList>
    </citation>
    <scope>NUCLEOTIDE SEQUENCE [LARGE SCALE GENOMIC DNA]</scope>
    <source>
        <strain evidence="1 2">CCMP1102</strain>
    </source>
</reference>
<protein>
    <recommendedName>
        <fullName evidence="3">Eukaryotic translation initiation factor 3 30 kDa subunit</fullName>
    </recommendedName>
</protein>
<dbReference type="PANTHER" id="PTHR21681:SF0">
    <property type="entry name" value="EUKARYOTIC TRANSLATION INITIATION FACTOR 3 SUBUNIT J"/>
    <property type="match status" value="1"/>
</dbReference>
<evidence type="ECO:0000313" key="2">
    <source>
        <dbReference type="Proteomes" id="UP000095751"/>
    </source>
</evidence>
<accession>A0A1E7FYD9</accession>
<evidence type="ECO:0008006" key="3">
    <source>
        <dbReference type="Google" id="ProtNLM"/>
    </source>
</evidence>
<dbReference type="OrthoDB" id="200069at2759"/>
<dbReference type="GO" id="GO:0005852">
    <property type="term" value="C:eukaryotic translation initiation factor 3 complex"/>
    <property type="evidence" value="ECO:0007669"/>
    <property type="project" value="InterPro"/>
</dbReference>
<sequence>MADNWDDSDDDDWDVDDDALDAKLGLNKKSDEAAPVHNFDDEEDLALHEKAEQDRLANIDLKKKGSALQAKKQAEKDRSDDLEIARKALELEAELEANMTIDERKVMERKRQEEAELEMMGDVFGGGGVDGGVGAKGAQKAGDKVILKDMKDHMKHARKVADAMKDHGKIHLAAIFINEVIQQSKDVLDDAAISEIIKSCNVIKNEKVQASKRKVKGQAGKSKKQEKIEKAKAKKIQDDLFGDSNQYDDYDQYGENYEDAFF</sequence>
<proteinExistence type="predicted"/>
<dbReference type="KEGG" id="fcy:FRACYDRAFT_166659"/>
<gene>
    <name evidence="1" type="ORF">FRACYDRAFT_166659</name>
</gene>
<dbReference type="Pfam" id="PF08597">
    <property type="entry name" value="eIF3_subunit"/>
    <property type="match status" value="1"/>
</dbReference>
<keyword evidence="2" id="KW-1185">Reference proteome</keyword>
<organism evidence="1 2">
    <name type="scientific">Fragilariopsis cylindrus CCMP1102</name>
    <dbReference type="NCBI Taxonomy" id="635003"/>
    <lineage>
        <taxon>Eukaryota</taxon>
        <taxon>Sar</taxon>
        <taxon>Stramenopiles</taxon>
        <taxon>Ochrophyta</taxon>
        <taxon>Bacillariophyta</taxon>
        <taxon>Bacillariophyceae</taxon>
        <taxon>Bacillariophycidae</taxon>
        <taxon>Bacillariales</taxon>
        <taxon>Bacillariaceae</taxon>
        <taxon>Fragilariopsis</taxon>
    </lineage>
</organism>
<dbReference type="Proteomes" id="UP000095751">
    <property type="component" value="Unassembled WGS sequence"/>
</dbReference>
<name>A0A1E7FYD9_9STRA</name>
<evidence type="ECO:0000313" key="1">
    <source>
        <dbReference type="EMBL" id="OEU22833.1"/>
    </source>
</evidence>
<dbReference type="PANTHER" id="PTHR21681">
    <property type="entry name" value="EUKARYOTIC TRANSLATION INITIATION FACTOR 3 SUBUNIT J"/>
    <property type="match status" value="1"/>
</dbReference>
<dbReference type="InterPro" id="IPR013906">
    <property type="entry name" value="eIF3j"/>
</dbReference>
<dbReference type="GO" id="GO:0003743">
    <property type="term" value="F:translation initiation factor activity"/>
    <property type="evidence" value="ECO:0007669"/>
    <property type="project" value="InterPro"/>
</dbReference>
<dbReference type="InParanoid" id="A0A1E7FYD9"/>
<dbReference type="EMBL" id="KV784353">
    <property type="protein sequence ID" value="OEU22833.1"/>
    <property type="molecule type" value="Genomic_DNA"/>
</dbReference>